<proteinExistence type="inferred from homology"/>
<sequence>MMMQSRMIGRARVTRVVEYSAPTHDPAFLFPDLTPEDLASLSTELAPHHYVPAMNRLVVTIQIWIVQIDGKVILIDTGVGNGKTRGPARMNALNNRVPEWLQAAGAGFADVTHVVQTHLHADHTGWNTVLDDGQWRPAFPNARYLMPQNDYEHLAKAARDGSDLTMDRSWQDSVAPVIDAGLVDFISDDAGIIAGCLNVEPVPGHTPGMLSYRLNSEGEEGLFCADVFHSPIQILRPDINTAYCQLPEVARATRARVLADAAERGTLIMPMHFGAPYCGYVRKQGDGYRFEGAVWP</sequence>
<dbReference type="AlphaFoldDB" id="A0A7W6K5C8"/>
<dbReference type="RefSeq" id="WP_237359008.1">
    <property type="nucleotide sequence ID" value="NZ_JACIDU010000022.1"/>
</dbReference>
<evidence type="ECO:0000256" key="4">
    <source>
        <dbReference type="ARBA" id="ARBA00022833"/>
    </source>
</evidence>
<evidence type="ECO:0000313" key="7">
    <source>
        <dbReference type="Proteomes" id="UP000584824"/>
    </source>
</evidence>
<keyword evidence="3 6" id="KW-0378">Hydrolase</keyword>
<dbReference type="InterPro" id="IPR051013">
    <property type="entry name" value="MBL_superfamily_lactonases"/>
</dbReference>
<evidence type="ECO:0000313" key="6">
    <source>
        <dbReference type="EMBL" id="MBB4105493.1"/>
    </source>
</evidence>
<dbReference type="Gene3D" id="3.60.15.10">
    <property type="entry name" value="Ribonuclease Z/Hydroxyacylglutathione hydrolase-like"/>
    <property type="match status" value="1"/>
</dbReference>
<organism evidence="6 7">
    <name type="scientific">Allorhizobium borbori</name>
    <dbReference type="NCBI Taxonomy" id="485907"/>
    <lineage>
        <taxon>Bacteria</taxon>
        <taxon>Pseudomonadati</taxon>
        <taxon>Pseudomonadota</taxon>
        <taxon>Alphaproteobacteria</taxon>
        <taxon>Hyphomicrobiales</taxon>
        <taxon>Rhizobiaceae</taxon>
        <taxon>Rhizobium/Agrobacterium group</taxon>
        <taxon>Allorhizobium</taxon>
    </lineage>
</organism>
<dbReference type="PANTHER" id="PTHR42978:SF6">
    <property type="entry name" value="QUORUM-QUENCHING LACTONASE YTNP-RELATED"/>
    <property type="match status" value="1"/>
</dbReference>
<dbReference type="SMART" id="SM00849">
    <property type="entry name" value="Lactamase_B"/>
    <property type="match status" value="1"/>
</dbReference>
<dbReference type="GO" id="GO:0046872">
    <property type="term" value="F:metal ion binding"/>
    <property type="evidence" value="ECO:0007669"/>
    <property type="project" value="UniProtKB-KW"/>
</dbReference>
<name>A0A7W6K5C8_9HYPH</name>
<reference evidence="6 7" key="1">
    <citation type="submission" date="2020-08" db="EMBL/GenBank/DDBJ databases">
        <title>Genomic Encyclopedia of Type Strains, Phase IV (KMG-IV): sequencing the most valuable type-strain genomes for metagenomic binning, comparative biology and taxonomic classification.</title>
        <authorList>
            <person name="Goeker M."/>
        </authorList>
    </citation>
    <scope>NUCLEOTIDE SEQUENCE [LARGE SCALE GENOMIC DNA]</scope>
    <source>
        <strain evidence="6 7">DSM 26385</strain>
    </source>
</reference>
<comment type="similarity">
    <text evidence="1">Belongs to the metallo-beta-lactamase superfamily.</text>
</comment>
<dbReference type="InterPro" id="IPR001279">
    <property type="entry name" value="Metallo-B-lactamas"/>
</dbReference>
<dbReference type="SUPFAM" id="SSF56281">
    <property type="entry name" value="Metallo-hydrolase/oxidoreductase"/>
    <property type="match status" value="1"/>
</dbReference>
<evidence type="ECO:0000259" key="5">
    <source>
        <dbReference type="SMART" id="SM00849"/>
    </source>
</evidence>
<protein>
    <submittedName>
        <fullName evidence="6">Glyoxylase-like metal-dependent hydrolase (Beta-lactamase superfamily II)</fullName>
    </submittedName>
</protein>
<keyword evidence="2" id="KW-0479">Metal-binding</keyword>
<dbReference type="InterPro" id="IPR036866">
    <property type="entry name" value="RibonucZ/Hydroxyglut_hydro"/>
</dbReference>
<evidence type="ECO:0000256" key="3">
    <source>
        <dbReference type="ARBA" id="ARBA00022801"/>
    </source>
</evidence>
<gene>
    <name evidence="6" type="ORF">GGQ66_004080</name>
</gene>
<dbReference type="EMBL" id="JACIDU010000022">
    <property type="protein sequence ID" value="MBB4105493.1"/>
    <property type="molecule type" value="Genomic_DNA"/>
</dbReference>
<dbReference type="PANTHER" id="PTHR42978">
    <property type="entry name" value="QUORUM-QUENCHING LACTONASE YTNP-RELATED-RELATED"/>
    <property type="match status" value="1"/>
</dbReference>
<dbReference type="GO" id="GO:0016787">
    <property type="term" value="F:hydrolase activity"/>
    <property type="evidence" value="ECO:0007669"/>
    <property type="project" value="UniProtKB-KW"/>
</dbReference>
<evidence type="ECO:0000256" key="1">
    <source>
        <dbReference type="ARBA" id="ARBA00007749"/>
    </source>
</evidence>
<dbReference type="Proteomes" id="UP000584824">
    <property type="component" value="Unassembled WGS sequence"/>
</dbReference>
<keyword evidence="7" id="KW-1185">Reference proteome</keyword>
<keyword evidence="4" id="KW-0862">Zinc</keyword>
<evidence type="ECO:0000256" key="2">
    <source>
        <dbReference type="ARBA" id="ARBA00022723"/>
    </source>
</evidence>
<dbReference type="CDD" id="cd16277">
    <property type="entry name" value="metallo-hydrolase-like_MBL-fold"/>
    <property type="match status" value="1"/>
</dbReference>
<dbReference type="Pfam" id="PF00753">
    <property type="entry name" value="Lactamase_B"/>
    <property type="match status" value="1"/>
</dbReference>
<feature type="domain" description="Metallo-beta-lactamase" evidence="5">
    <location>
        <begin position="60"/>
        <end position="272"/>
    </location>
</feature>
<comment type="caution">
    <text evidence="6">The sequence shown here is derived from an EMBL/GenBank/DDBJ whole genome shotgun (WGS) entry which is preliminary data.</text>
</comment>
<accession>A0A7W6K5C8</accession>